<keyword evidence="10" id="KW-1185">Reference proteome</keyword>
<comment type="subcellular location">
    <subcellularLocation>
        <location evidence="1">Cell inner membrane</location>
        <topology evidence="1">Single-pass membrane protein</topology>
    </subcellularLocation>
</comment>
<evidence type="ECO:0000256" key="7">
    <source>
        <dbReference type="ARBA" id="ARBA00023136"/>
    </source>
</evidence>
<feature type="domain" description="General secretion pathway GspH" evidence="8">
    <location>
        <begin position="25"/>
        <end position="122"/>
    </location>
</feature>
<organism evidence="9 10">
    <name type="scientific">Simplicispira hankyongi</name>
    <dbReference type="NCBI Taxonomy" id="2315688"/>
    <lineage>
        <taxon>Bacteria</taxon>
        <taxon>Pseudomonadati</taxon>
        <taxon>Pseudomonadota</taxon>
        <taxon>Betaproteobacteria</taxon>
        <taxon>Burkholderiales</taxon>
        <taxon>Comamonadaceae</taxon>
        <taxon>Simplicispira</taxon>
    </lineage>
</organism>
<dbReference type="Proteomes" id="UP000266302">
    <property type="component" value="Unassembled WGS sequence"/>
</dbReference>
<evidence type="ECO:0000256" key="2">
    <source>
        <dbReference type="ARBA" id="ARBA00022475"/>
    </source>
</evidence>
<sequence length="134" mass="14105">MALLIAVVPVAFDRLSASAKYSDTVRALVSELRSARFLAQSEGHDILFVVRLADRNFGISGKPPHAIPEGIELRTTVAEGLQEAGSSGQQAGIRFLPSGGASGGSIEVLRAPGSGIRLRVDWLSGRVTQEALLP</sequence>
<name>A0A398CCY7_9BURK</name>
<evidence type="ECO:0000313" key="9">
    <source>
        <dbReference type="EMBL" id="RID98848.1"/>
    </source>
</evidence>
<dbReference type="OrthoDB" id="8481584at2"/>
<evidence type="ECO:0000259" key="8">
    <source>
        <dbReference type="Pfam" id="PF12019"/>
    </source>
</evidence>
<keyword evidence="4" id="KW-0997">Cell inner membrane</keyword>
<keyword evidence="3" id="KW-0488">Methylation</keyword>
<keyword evidence="6" id="KW-1133">Transmembrane helix</keyword>
<evidence type="ECO:0000256" key="3">
    <source>
        <dbReference type="ARBA" id="ARBA00022481"/>
    </source>
</evidence>
<reference evidence="9 10" key="1">
    <citation type="submission" date="2018-09" db="EMBL/GenBank/DDBJ databases">
        <title>Draft genome of Simplicispira sp. NY-02.</title>
        <authorList>
            <person name="Im W.T."/>
        </authorList>
    </citation>
    <scope>NUCLEOTIDE SEQUENCE [LARGE SCALE GENOMIC DNA]</scope>
    <source>
        <strain evidence="9 10">NY-02</strain>
    </source>
</reference>
<dbReference type="AlphaFoldDB" id="A0A398CCY7"/>
<dbReference type="GO" id="GO:0015628">
    <property type="term" value="P:protein secretion by the type II secretion system"/>
    <property type="evidence" value="ECO:0007669"/>
    <property type="project" value="InterPro"/>
</dbReference>
<dbReference type="Pfam" id="PF12019">
    <property type="entry name" value="GspH"/>
    <property type="match status" value="1"/>
</dbReference>
<dbReference type="EMBL" id="QXJC01000003">
    <property type="protein sequence ID" value="RID98848.1"/>
    <property type="molecule type" value="Genomic_DNA"/>
</dbReference>
<keyword evidence="5" id="KW-0812">Transmembrane</keyword>
<gene>
    <name evidence="9" type="ORF">D3F03_10510</name>
</gene>
<comment type="caution">
    <text evidence="9">The sequence shown here is derived from an EMBL/GenBank/DDBJ whole genome shotgun (WGS) entry which is preliminary data.</text>
</comment>
<proteinExistence type="predicted"/>
<evidence type="ECO:0000256" key="6">
    <source>
        <dbReference type="ARBA" id="ARBA00022989"/>
    </source>
</evidence>
<dbReference type="GO" id="GO:0005886">
    <property type="term" value="C:plasma membrane"/>
    <property type="evidence" value="ECO:0007669"/>
    <property type="project" value="UniProtKB-SubCell"/>
</dbReference>
<protein>
    <submittedName>
        <fullName evidence="9">Type II secretion system protein GspH</fullName>
    </submittedName>
</protein>
<evidence type="ECO:0000256" key="1">
    <source>
        <dbReference type="ARBA" id="ARBA00004377"/>
    </source>
</evidence>
<evidence type="ECO:0000313" key="10">
    <source>
        <dbReference type="Proteomes" id="UP000266302"/>
    </source>
</evidence>
<accession>A0A398CCY7</accession>
<evidence type="ECO:0000256" key="4">
    <source>
        <dbReference type="ARBA" id="ARBA00022519"/>
    </source>
</evidence>
<keyword evidence="2" id="KW-1003">Cell membrane</keyword>
<dbReference type="InterPro" id="IPR022346">
    <property type="entry name" value="T2SS_GspH"/>
</dbReference>
<evidence type="ECO:0000256" key="5">
    <source>
        <dbReference type="ARBA" id="ARBA00022692"/>
    </source>
</evidence>
<dbReference type="GO" id="GO:0015627">
    <property type="term" value="C:type II protein secretion system complex"/>
    <property type="evidence" value="ECO:0007669"/>
    <property type="project" value="InterPro"/>
</dbReference>
<keyword evidence="7" id="KW-0472">Membrane</keyword>